<dbReference type="EMBL" id="CP093344">
    <property type="protein sequence ID" value="WOG89690.1"/>
    <property type="molecule type" value="Genomic_DNA"/>
</dbReference>
<evidence type="ECO:0000313" key="4">
    <source>
        <dbReference type="Proteomes" id="UP000077755"/>
    </source>
</evidence>
<evidence type="ECO:0000256" key="1">
    <source>
        <dbReference type="ARBA" id="ARBA00005921"/>
    </source>
</evidence>
<evidence type="ECO:0000313" key="3">
    <source>
        <dbReference type="EMBL" id="WOG89690.1"/>
    </source>
</evidence>
<dbReference type="Proteomes" id="UP000077755">
    <property type="component" value="Chromosome 2"/>
</dbReference>
<dbReference type="PANTHER" id="PTHR31580">
    <property type="entry name" value="FILAMENT-LIKE PLANT PROTEIN 4"/>
    <property type="match status" value="1"/>
</dbReference>
<reference evidence="3" key="2">
    <citation type="submission" date="2022-03" db="EMBL/GenBank/DDBJ databases">
        <title>Draft title - Genomic analysis of global carrot germplasm unveils the trajectory of domestication and the origin of high carotenoid orange carrot.</title>
        <authorList>
            <person name="Iorizzo M."/>
            <person name="Ellison S."/>
            <person name="Senalik D."/>
            <person name="Macko-Podgorni A."/>
            <person name="Grzebelus D."/>
            <person name="Bostan H."/>
            <person name="Rolling W."/>
            <person name="Curaba J."/>
            <person name="Simon P."/>
        </authorList>
    </citation>
    <scope>NUCLEOTIDE SEQUENCE</scope>
    <source>
        <tissue evidence="3">Leaf</tissue>
    </source>
</reference>
<dbReference type="AlphaFoldDB" id="A0A161XIT4"/>
<gene>
    <name evidence="3" type="ORF">DCAR_0208928</name>
</gene>
<evidence type="ECO:0000256" key="2">
    <source>
        <dbReference type="ARBA" id="ARBA00023054"/>
    </source>
</evidence>
<dbReference type="Pfam" id="PF05911">
    <property type="entry name" value="FPP"/>
    <property type="match status" value="1"/>
</dbReference>
<sequence>MTPAFLLIAKLPPLPSALARAPLCPKRTYATSPSFFDKLDLKYRPQLLHNSFQPPESMVPDPHNLELLLKFSRSMLKETAEDEAAVNFLLDEDEGDSTNSWHLFTSGDMVQGREKAEARSLKQEAEKPLKQILACEDRLVSMDASLKECMQQLRFAREEQEKRIYDAIRKSREYEEHPLSCYIL</sequence>
<accession>A0A161XIT4</accession>
<protein>
    <submittedName>
        <fullName evidence="3">Uncharacterized protein</fullName>
    </submittedName>
</protein>
<dbReference type="Gramene" id="KZN07059">
    <property type="protein sequence ID" value="KZN07059"/>
    <property type="gene ID" value="DCAR_007896"/>
</dbReference>
<keyword evidence="2" id="KW-0175">Coiled coil</keyword>
<proteinExistence type="inferred from homology"/>
<reference evidence="3" key="1">
    <citation type="journal article" date="2016" name="Nat. Genet.">
        <title>A high-quality carrot genome assembly provides new insights into carotenoid accumulation and asterid genome evolution.</title>
        <authorList>
            <person name="Iorizzo M."/>
            <person name="Ellison S."/>
            <person name="Senalik D."/>
            <person name="Zeng P."/>
            <person name="Satapoomin P."/>
            <person name="Huang J."/>
            <person name="Bowman M."/>
            <person name="Iovene M."/>
            <person name="Sanseverino W."/>
            <person name="Cavagnaro P."/>
            <person name="Yildiz M."/>
            <person name="Macko-Podgorni A."/>
            <person name="Moranska E."/>
            <person name="Grzebelus E."/>
            <person name="Grzebelus D."/>
            <person name="Ashrafi H."/>
            <person name="Zheng Z."/>
            <person name="Cheng S."/>
            <person name="Spooner D."/>
            <person name="Van Deynze A."/>
            <person name="Simon P."/>
        </authorList>
    </citation>
    <scope>NUCLEOTIDE SEQUENCE</scope>
    <source>
        <tissue evidence="3">Leaf</tissue>
    </source>
</reference>
<keyword evidence="4" id="KW-1185">Reference proteome</keyword>
<name>A0A161XIT4_DAUCS</name>
<organism evidence="3 4">
    <name type="scientific">Daucus carota subsp. sativus</name>
    <name type="common">Carrot</name>
    <dbReference type="NCBI Taxonomy" id="79200"/>
    <lineage>
        <taxon>Eukaryota</taxon>
        <taxon>Viridiplantae</taxon>
        <taxon>Streptophyta</taxon>
        <taxon>Embryophyta</taxon>
        <taxon>Tracheophyta</taxon>
        <taxon>Spermatophyta</taxon>
        <taxon>Magnoliopsida</taxon>
        <taxon>eudicotyledons</taxon>
        <taxon>Gunneridae</taxon>
        <taxon>Pentapetalae</taxon>
        <taxon>asterids</taxon>
        <taxon>campanulids</taxon>
        <taxon>Apiales</taxon>
        <taxon>Apiaceae</taxon>
        <taxon>Apioideae</taxon>
        <taxon>Scandiceae</taxon>
        <taxon>Daucinae</taxon>
        <taxon>Daucus</taxon>
        <taxon>Daucus sect. Daucus</taxon>
    </lineage>
</organism>
<dbReference type="PANTHER" id="PTHR31580:SF22">
    <property type="entry name" value="FILAMENT-LIKE PLANT PROTEIN 7"/>
    <property type="match status" value="1"/>
</dbReference>
<dbReference type="InterPro" id="IPR008587">
    <property type="entry name" value="FPP_plant"/>
</dbReference>
<comment type="similarity">
    <text evidence="1">Belongs to the FPP family.</text>
</comment>